<sequence>MTSSDPNTLYPSLPTNDQPDNFERYFKLEDEQREEKLTNMTDKSFEEPKKPETIIDTVKSTVASIATKENAELLQHKAGEALETVKSAVAAVATKENMDYAKEKAVEAYDTTKSAIAKVATKENADYVKAKAWDYWSWGKDYVSSFTTPSDKK</sequence>
<organism evidence="2 3">
    <name type="scientific">Acrasis kona</name>
    <dbReference type="NCBI Taxonomy" id="1008807"/>
    <lineage>
        <taxon>Eukaryota</taxon>
        <taxon>Discoba</taxon>
        <taxon>Heterolobosea</taxon>
        <taxon>Tetramitia</taxon>
        <taxon>Eutetramitia</taxon>
        <taxon>Acrasidae</taxon>
        <taxon>Acrasis</taxon>
    </lineage>
</organism>
<keyword evidence="3" id="KW-1185">Reference proteome</keyword>
<proteinExistence type="predicted"/>
<feature type="region of interest" description="Disordered" evidence="1">
    <location>
        <begin position="1"/>
        <end position="21"/>
    </location>
</feature>
<dbReference type="EMBL" id="JAOPGA020001241">
    <property type="protein sequence ID" value="KAL0486547.1"/>
    <property type="molecule type" value="Genomic_DNA"/>
</dbReference>
<gene>
    <name evidence="2" type="ORF">AKO1_001456</name>
</gene>
<dbReference type="Proteomes" id="UP001431209">
    <property type="component" value="Unassembled WGS sequence"/>
</dbReference>
<evidence type="ECO:0000256" key="1">
    <source>
        <dbReference type="SAM" id="MobiDB-lite"/>
    </source>
</evidence>
<evidence type="ECO:0000313" key="3">
    <source>
        <dbReference type="Proteomes" id="UP001431209"/>
    </source>
</evidence>
<evidence type="ECO:0000313" key="2">
    <source>
        <dbReference type="EMBL" id="KAL0486547.1"/>
    </source>
</evidence>
<protein>
    <submittedName>
        <fullName evidence="2">DHX58</fullName>
    </submittedName>
</protein>
<dbReference type="AlphaFoldDB" id="A0AAW2ZD38"/>
<feature type="compositionally biased region" description="Polar residues" evidence="1">
    <location>
        <begin position="1"/>
        <end position="19"/>
    </location>
</feature>
<comment type="caution">
    <text evidence="2">The sequence shown here is derived from an EMBL/GenBank/DDBJ whole genome shotgun (WGS) entry which is preliminary data.</text>
</comment>
<name>A0AAW2ZD38_9EUKA</name>
<reference evidence="2 3" key="1">
    <citation type="submission" date="2024-03" db="EMBL/GenBank/DDBJ databases">
        <title>The Acrasis kona genome and developmental transcriptomes reveal deep origins of eukaryotic multicellular pathways.</title>
        <authorList>
            <person name="Sheikh S."/>
            <person name="Fu C.-J."/>
            <person name="Brown M.W."/>
            <person name="Baldauf S.L."/>
        </authorList>
    </citation>
    <scope>NUCLEOTIDE SEQUENCE [LARGE SCALE GENOMIC DNA]</scope>
    <source>
        <strain evidence="2 3">ATCC MYA-3509</strain>
    </source>
</reference>
<accession>A0AAW2ZD38</accession>